<proteinExistence type="predicted"/>
<reference evidence="2 3" key="1">
    <citation type="submission" date="2019-08" db="EMBL/GenBank/DDBJ databases">
        <title>Ulvibacter marinistellae sp. nov., isolated from a starfish, Patiria pectinifera.</title>
        <authorList>
            <person name="Kawano K."/>
            <person name="Ushijima N."/>
            <person name="Kihara M."/>
            <person name="Itoh H."/>
        </authorList>
    </citation>
    <scope>NUCLEOTIDE SEQUENCE [LARGE SCALE GENOMIC DNA]</scope>
    <source>
        <strain evidence="2 3">KK4</strain>
    </source>
</reference>
<feature type="transmembrane region" description="Helical" evidence="1">
    <location>
        <begin position="102"/>
        <end position="120"/>
    </location>
</feature>
<dbReference type="EMBL" id="BKCF01000002">
    <property type="protein sequence ID" value="GEQ86158.1"/>
    <property type="molecule type" value="Genomic_DNA"/>
</dbReference>
<comment type="caution">
    <text evidence="2">The sequence shown here is derived from an EMBL/GenBank/DDBJ whole genome shotgun (WGS) entry which is preliminary data.</text>
</comment>
<sequence length="126" mass="14088">MKILFFYILTLLSTTQQPIENGIKTEAKITSIETKTSGRNTYSMAKIDYVTESGKTISSQVQLVGLPFIGSLKDPGDTITVIYQKDNPYAVLSANKGFIQKYTWHIIIGVLLLVIGFRLIKRKKTA</sequence>
<dbReference type="Proteomes" id="UP000326994">
    <property type="component" value="Unassembled WGS sequence"/>
</dbReference>
<organism evidence="2 3">
    <name type="scientific">Patiriisocius marinistellae</name>
    <dbReference type="NCBI Taxonomy" id="2494560"/>
    <lineage>
        <taxon>Bacteria</taxon>
        <taxon>Pseudomonadati</taxon>
        <taxon>Bacteroidota</taxon>
        <taxon>Flavobacteriia</taxon>
        <taxon>Flavobacteriales</taxon>
        <taxon>Flavobacteriaceae</taxon>
        <taxon>Patiriisocius</taxon>
    </lineage>
</organism>
<name>A0A5J4FXU3_9FLAO</name>
<keyword evidence="1" id="KW-1133">Transmembrane helix</keyword>
<accession>A0A5J4FXU3</accession>
<evidence type="ECO:0000313" key="2">
    <source>
        <dbReference type="EMBL" id="GEQ86158.1"/>
    </source>
</evidence>
<evidence type="ECO:0008006" key="4">
    <source>
        <dbReference type="Google" id="ProtNLM"/>
    </source>
</evidence>
<keyword evidence="3" id="KW-1185">Reference proteome</keyword>
<keyword evidence="1" id="KW-0472">Membrane</keyword>
<evidence type="ECO:0000313" key="3">
    <source>
        <dbReference type="Proteomes" id="UP000326994"/>
    </source>
</evidence>
<gene>
    <name evidence="2" type="ORF">ULMS_16660</name>
</gene>
<dbReference type="OrthoDB" id="1453863at2"/>
<dbReference type="AlphaFoldDB" id="A0A5J4FXU3"/>
<protein>
    <recommendedName>
        <fullName evidence="4">DUF3592 domain-containing protein</fullName>
    </recommendedName>
</protein>
<dbReference type="RefSeq" id="WP_151894084.1">
    <property type="nucleotide sequence ID" value="NZ_BKCF01000002.1"/>
</dbReference>
<evidence type="ECO:0000256" key="1">
    <source>
        <dbReference type="SAM" id="Phobius"/>
    </source>
</evidence>
<keyword evidence="1" id="KW-0812">Transmembrane</keyword>